<keyword evidence="2" id="KW-1185">Reference proteome</keyword>
<dbReference type="SUPFAM" id="SSF47413">
    <property type="entry name" value="lambda repressor-like DNA-binding domains"/>
    <property type="match status" value="1"/>
</dbReference>
<dbReference type="Pfam" id="PF15943">
    <property type="entry name" value="YdaS_toxin"/>
    <property type="match status" value="1"/>
</dbReference>
<organism evidence="1 2">
    <name type="scientific">Breoghania corrubedonensis</name>
    <dbReference type="NCBI Taxonomy" id="665038"/>
    <lineage>
        <taxon>Bacteria</taxon>
        <taxon>Pseudomonadati</taxon>
        <taxon>Pseudomonadota</taxon>
        <taxon>Alphaproteobacteria</taxon>
        <taxon>Hyphomicrobiales</taxon>
        <taxon>Stappiaceae</taxon>
        <taxon>Breoghania</taxon>
    </lineage>
</organism>
<dbReference type="InterPro" id="IPR031856">
    <property type="entry name" value="YdaS_toxin-like"/>
</dbReference>
<dbReference type="RefSeq" id="WP_428977135.1">
    <property type="nucleotide sequence ID" value="NZ_QAYG01000016.1"/>
</dbReference>
<evidence type="ECO:0000313" key="1">
    <source>
        <dbReference type="EMBL" id="PTW53586.1"/>
    </source>
</evidence>
<dbReference type="InterPro" id="IPR010982">
    <property type="entry name" value="Lambda_DNA-bd_dom_sf"/>
</dbReference>
<gene>
    <name evidence="1" type="ORF">C8N35_11641</name>
</gene>
<evidence type="ECO:0000313" key="2">
    <source>
        <dbReference type="Proteomes" id="UP000244081"/>
    </source>
</evidence>
<accession>A0A2T5UQ02</accession>
<proteinExistence type="predicted"/>
<dbReference type="Gene3D" id="1.10.260.40">
    <property type="entry name" value="lambda repressor-like DNA-binding domains"/>
    <property type="match status" value="1"/>
</dbReference>
<name>A0A2T5UQ02_9HYPH</name>
<dbReference type="AlphaFoldDB" id="A0A2T5UQ02"/>
<dbReference type="GO" id="GO:0003677">
    <property type="term" value="F:DNA binding"/>
    <property type="evidence" value="ECO:0007669"/>
    <property type="project" value="InterPro"/>
</dbReference>
<protein>
    <submittedName>
        <fullName evidence="1">YdaS antitoxin of YdaST toxin-antitoxin system</fullName>
    </submittedName>
</protein>
<dbReference type="EMBL" id="QAYG01000016">
    <property type="protein sequence ID" value="PTW53586.1"/>
    <property type="molecule type" value="Genomic_DNA"/>
</dbReference>
<comment type="caution">
    <text evidence="1">The sequence shown here is derived from an EMBL/GenBank/DDBJ whole genome shotgun (WGS) entry which is preliminary data.</text>
</comment>
<dbReference type="Proteomes" id="UP000244081">
    <property type="component" value="Unassembled WGS sequence"/>
</dbReference>
<reference evidence="1 2" key="1">
    <citation type="submission" date="2018-04" db="EMBL/GenBank/DDBJ databases">
        <title>Genomic Encyclopedia of Archaeal and Bacterial Type Strains, Phase II (KMG-II): from individual species to whole genera.</title>
        <authorList>
            <person name="Goeker M."/>
        </authorList>
    </citation>
    <scope>NUCLEOTIDE SEQUENCE [LARGE SCALE GENOMIC DNA]</scope>
    <source>
        <strain evidence="1 2">DSM 23382</strain>
    </source>
</reference>
<sequence>MPTDRKRLVSAIENAIALCGGSQMALARRMNCSQQKISHLLRHAKSISAETALALESATEGAIRREHLRPDLFGAPSKRGVAK</sequence>